<dbReference type="CDD" id="cd02204">
    <property type="entry name" value="PurL_repeat2"/>
    <property type="match status" value="1"/>
</dbReference>
<organism evidence="12 13">
    <name type="scientific">Candidatus Enterococcus lemimoniae</name>
    <dbReference type="NCBI Taxonomy" id="1834167"/>
    <lineage>
        <taxon>Bacteria</taxon>
        <taxon>Bacillati</taxon>
        <taxon>Bacillota</taxon>
        <taxon>Bacilli</taxon>
        <taxon>Lactobacillales</taxon>
        <taxon>Enterococcaceae</taxon>
        <taxon>Enterococcus</taxon>
    </lineage>
</organism>
<keyword evidence="5 8" id="KW-0658">Purine biosynthesis</keyword>
<comment type="subcellular location">
    <subcellularLocation>
        <location evidence="8">Cytoplasm</location>
    </subcellularLocation>
</comment>
<evidence type="ECO:0000259" key="10">
    <source>
        <dbReference type="Pfam" id="PF02769"/>
    </source>
</evidence>
<dbReference type="InterPro" id="IPR036676">
    <property type="entry name" value="PurM-like_C_sf"/>
</dbReference>
<feature type="binding site" evidence="8">
    <location>
        <begin position="100"/>
        <end position="103"/>
    </location>
    <ligand>
        <name>substrate</name>
    </ligand>
</feature>
<keyword evidence="2 8" id="KW-0436">Ligase</keyword>
<feature type="active site" description="Proton acceptor" evidence="8">
    <location>
        <position position="101"/>
    </location>
</feature>
<dbReference type="Pfam" id="PF18072">
    <property type="entry name" value="FGAR-AT_linker"/>
    <property type="match status" value="1"/>
</dbReference>
<dbReference type="InterPro" id="IPR036921">
    <property type="entry name" value="PurM-like_N_sf"/>
</dbReference>
<dbReference type="InterPro" id="IPR010074">
    <property type="entry name" value="PRibForGlyAmidine_synth_PurL"/>
</dbReference>
<comment type="pathway">
    <text evidence="8">Purine metabolism; IMP biosynthesis via de novo pathway; 5-amino-1-(5-phospho-D-ribosyl)imidazole from N(2)-formyl-N(1)-(5-phospho-D-ribosyl)glycinamide: step 1/2.</text>
</comment>
<comment type="similarity">
    <text evidence="8">Belongs to the FGAMS family.</text>
</comment>
<reference evidence="13" key="1">
    <citation type="submission" date="2017-05" db="EMBL/GenBank/DDBJ databases">
        <title>The Genome Sequence of EEnterococcus faecalis 9F2_4866.</title>
        <authorList>
            <consortium name="The Broad Institute Genomics Platform"/>
            <consortium name="The Broad Institute Genomic Center for Infectious Diseases"/>
            <person name="Earl A."/>
            <person name="Manson A."/>
            <person name="Schwartman J."/>
            <person name="Gilmore M."/>
            <person name="Abouelleil A."/>
            <person name="Cao P."/>
            <person name="Chapman S."/>
            <person name="Cusick C."/>
            <person name="Shea T."/>
            <person name="Young S."/>
            <person name="Neafsey D."/>
            <person name="Nusbaum C."/>
            <person name="Birren B."/>
        </authorList>
    </citation>
    <scope>NUCLEOTIDE SEQUENCE [LARGE SCALE GENOMIC DNA]</scope>
    <source>
        <strain evidence="13">12C11_DIV0727</strain>
    </source>
</reference>
<keyword evidence="4 8" id="KW-0547">Nucleotide-binding</keyword>
<evidence type="ECO:0000256" key="8">
    <source>
        <dbReference type="HAMAP-Rule" id="MF_00420"/>
    </source>
</evidence>
<evidence type="ECO:0000256" key="3">
    <source>
        <dbReference type="ARBA" id="ARBA00022723"/>
    </source>
</evidence>
<dbReference type="EC" id="6.3.5.3" evidence="8"/>
<accession>A0ABZ2T6H4</accession>
<feature type="domain" description="PurM-like C-terminal" evidence="10">
    <location>
        <begin position="580"/>
        <end position="713"/>
    </location>
</feature>
<feature type="binding site" evidence="8">
    <location>
        <position position="541"/>
    </location>
    <ligand>
        <name>Mg(2+)</name>
        <dbReference type="ChEBI" id="CHEBI:18420"/>
        <label>1</label>
    </ligand>
</feature>
<comment type="caution">
    <text evidence="8">Lacks conserved residue(s) required for the propagation of feature annotation.</text>
</comment>
<evidence type="ECO:0000256" key="2">
    <source>
        <dbReference type="ARBA" id="ARBA00022598"/>
    </source>
</evidence>
<feature type="binding site" evidence="8">
    <location>
        <position position="276"/>
    </location>
    <ligand>
        <name>Mg(2+)</name>
        <dbReference type="ChEBI" id="CHEBI:18420"/>
        <label>2</label>
    </ligand>
</feature>
<dbReference type="SUPFAM" id="SSF56042">
    <property type="entry name" value="PurM C-terminal domain-like"/>
    <property type="match status" value="2"/>
</dbReference>
<comment type="catalytic activity">
    <reaction evidence="8">
        <text>N(2)-formyl-N(1)-(5-phospho-beta-D-ribosyl)glycinamide + L-glutamine + ATP + H2O = 2-formamido-N(1)-(5-O-phospho-beta-D-ribosyl)acetamidine + L-glutamate + ADP + phosphate + H(+)</text>
        <dbReference type="Rhea" id="RHEA:17129"/>
        <dbReference type="ChEBI" id="CHEBI:15377"/>
        <dbReference type="ChEBI" id="CHEBI:15378"/>
        <dbReference type="ChEBI" id="CHEBI:29985"/>
        <dbReference type="ChEBI" id="CHEBI:30616"/>
        <dbReference type="ChEBI" id="CHEBI:43474"/>
        <dbReference type="ChEBI" id="CHEBI:58359"/>
        <dbReference type="ChEBI" id="CHEBI:147286"/>
        <dbReference type="ChEBI" id="CHEBI:147287"/>
        <dbReference type="ChEBI" id="CHEBI:456216"/>
        <dbReference type="EC" id="6.3.5.3"/>
    </reaction>
</comment>
<feature type="binding site" evidence="8">
    <location>
        <position position="122"/>
    </location>
    <ligand>
        <name>substrate</name>
    </ligand>
</feature>
<feature type="binding site" evidence="8">
    <location>
        <position position="246"/>
    </location>
    <ligand>
        <name>substrate</name>
    </ligand>
</feature>
<evidence type="ECO:0000256" key="1">
    <source>
        <dbReference type="ARBA" id="ARBA00022490"/>
    </source>
</evidence>
<evidence type="ECO:0000313" key="13">
    <source>
        <dbReference type="Proteomes" id="UP000195080"/>
    </source>
</evidence>
<dbReference type="PIRSF" id="PIRSF001587">
    <property type="entry name" value="FGAM_synthase_II"/>
    <property type="match status" value="1"/>
</dbReference>
<feature type="binding site" evidence="8">
    <location>
        <position position="543"/>
    </location>
    <ligand>
        <name>substrate</name>
    </ligand>
</feature>
<protein>
    <recommendedName>
        <fullName evidence="8">Phosphoribosylformylglycinamidine synthase subunit PurL</fullName>
        <shortName evidence="8">FGAM synthase</shortName>
        <ecNumber evidence="8">6.3.5.3</ecNumber>
    </recommendedName>
    <alternativeName>
        <fullName evidence="8">Formylglycinamide ribonucleotide amidotransferase subunit II</fullName>
        <shortName evidence="8">FGAR amidotransferase II</shortName>
        <shortName evidence="8">FGAR-AT II</shortName>
    </alternativeName>
    <alternativeName>
        <fullName evidence="8">Glutamine amidotransferase PurL</fullName>
    </alternativeName>
    <alternativeName>
        <fullName evidence="8">Phosphoribosylformylglycinamidine synthase subunit II</fullName>
    </alternativeName>
</protein>
<dbReference type="EMBL" id="CP147248">
    <property type="protein sequence ID" value="WYJ85709.1"/>
    <property type="molecule type" value="Genomic_DNA"/>
</dbReference>
<dbReference type="NCBIfam" id="NF002290">
    <property type="entry name" value="PRK01213.1"/>
    <property type="match status" value="1"/>
</dbReference>
<dbReference type="Gene3D" id="3.90.650.10">
    <property type="entry name" value="PurM-like C-terminal domain"/>
    <property type="match status" value="2"/>
</dbReference>
<dbReference type="Proteomes" id="UP000195080">
    <property type="component" value="Chromosome"/>
</dbReference>
<feature type="domain" description="PurM-like N-terminal" evidence="9">
    <location>
        <begin position="446"/>
        <end position="565"/>
    </location>
</feature>
<feature type="binding site" evidence="8">
    <location>
        <position position="123"/>
    </location>
    <ligand>
        <name>Mg(2+)</name>
        <dbReference type="ChEBI" id="CHEBI:18420"/>
        <label>2</label>
    </ligand>
</feature>
<feature type="binding site" evidence="8">
    <location>
        <position position="540"/>
    </location>
    <ligand>
        <name>ATP</name>
        <dbReference type="ChEBI" id="CHEBI:30616"/>
    </ligand>
</feature>
<keyword evidence="7 8" id="KW-0460">Magnesium</keyword>
<feature type="binding site" evidence="8">
    <location>
        <position position="99"/>
    </location>
    <ligand>
        <name>Mg(2+)</name>
        <dbReference type="ChEBI" id="CHEBI:18420"/>
        <label>1</label>
    </ligand>
</feature>
<feature type="domain" description="PurM-like N-terminal" evidence="9">
    <location>
        <begin position="80"/>
        <end position="195"/>
    </location>
</feature>
<dbReference type="Pfam" id="PF00586">
    <property type="entry name" value="AIRS"/>
    <property type="match status" value="2"/>
</dbReference>
<dbReference type="SUPFAM" id="SSF55326">
    <property type="entry name" value="PurM N-terminal domain-like"/>
    <property type="match status" value="2"/>
</dbReference>
<gene>
    <name evidence="8" type="primary">purL</name>
    <name evidence="12" type="ORF">A5866_000786</name>
</gene>
<reference evidence="12 13" key="2">
    <citation type="submission" date="2024-03" db="EMBL/GenBank/DDBJ databases">
        <title>The Genome Sequence of Enterococcus sp. DIV0727d.</title>
        <authorList>
            <consortium name="The Broad Institute Genomics Platform"/>
            <consortium name="The Broad Institute Microbial Omics Core"/>
            <consortium name="The Broad Institute Genomic Center for Infectious Diseases"/>
            <person name="Earl A."/>
            <person name="Manson A."/>
            <person name="Gilmore M."/>
            <person name="Schwartman J."/>
            <person name="Shea T."/>
            <person name="Abouelleil A."/>
            <person name="Cao P."/>
            <person name="Chapman S."/>
            <person name="Cusick C."/>
            <person name="Young S."/>
            <person name="Neafsey D."/>
            <person name="Nusbaum C."/>
            <person name="Birren B."/>
        </authorList>
    </citation>
    <scope>NUCLEOTIDE SEQUENCE [LARGE SCALE GENOMIC DNA]</scope>
    <source>
        <strain evidence="12 13">12C11_DIV0727</strain>
    </source>
</reference>
<dbReference type="PANTHER" id="PTHR43555">
    <property type="entry name" value="PHOSPHORIBOSYLFORMYLGLYCINAMIDINE SYNTHASE SUBUNIT PURL"/>
    <property type="match status" value="1"/>
</dbReference>
<evidence type="ECO:0000256" key="5">
    <source>
        <dbReference type="ARBA" id="ARBA00022755"/>
    </source>
</evidence>
<feature type="binding site" evidence="8">
    <location>
        <begin position="320"/>
        <end position="322"/>
    </location>
    <ligand>
        <name>substrate</name>
    </ligand>
</feature>
<dbReference type="InterPro" id="IPR010918">
    <property type="entry name" value="PurM-like_C_dom"/>
</dbReference>
<dbReference type="CDD" id="cd02203">
    <property type="entry name" value="PurL_repeat1"/>
    <property type="match status" value="1"/>
</dbReference>
<dbReference type="InterPro" id="IPR016188">
    <property type="entry name" value="PurM-like_N"/>
</dbReference>
<evidence type="ECO:0000256" key="4">
    <source>
        <dbReference type="ARBA" id="ARBA00022741"/>
    </source>
</evidence>
<dbReference type="Gene3D" id="3.30.1330.10">
    <property type="entry name" value="PurM-like, N-terminal domain"/>
    <property type="match status" value="2"/>
</dbReference>
<keyword evidence="6 8" id="KW-0067">ATP-binding</keyword>
<keyword evidence="1 8" id="KW-0963">Cytoplasm</keyword>
<feature type="binding site" evidence="8">
    <location>
        <position position="97"/>
    </location>
    <ligand>
        <name>ATP</name>
        <dbReference type="ChEBI" id="CHEBI:30616"/>
    </ligand>
</feature>
<name>A0ABZ2T6H4_9ENTE</name>
<feature type="domain" description="Phosphoribosylformylglycinamidine synthase linker" evidence="11">
    <location>
        <begin position="12"/>
        <end position="59"/>
    </location>
</feature>
<dbReference type="PANTHER" id="PTHR43555:SF1">
    <property type="entry name" value="PHOSPHORIBOSYLFORMYLGLYCINAMIDINE SYNTHASE SUBUNIT PURL"/>
    <property type="match status" value="1"/>
</dbReference>
<evidence type="ECO:0000259" key="9">
    <source>
        <dbReference type="Pfam" id="PF00586"/>
    </source>
</evidence>
<comment type="subunit">
    <text evidence="8">Monomer. Part of the FGAM synthase complex composed of 1 PurL, 1 PurQ and 2 PurS subunits.</text>
</comment>
<dbReference type="NCBIfam" id="TIGR01736">
    <property type="entry name" value="FGAM_synth_II"/>
    <property type="match status" value="1"/>
</dbReference>
<keyword evidence="3 8" id="KW-0479">Metal-binding</keyword>
<proteinExistence type="inferred from homology"/>
<dbReference type="RefSeq" id="WP_086444321.1">
    <property type="nucleotide sequence ID" value="NZ_CP147248.1"/>
</dbReference>
<dbReference type="HAMAP" id="MF_00420">
    <property type="entry name" value="PurL_2"/>
    <property type="match status" value="1"/>
</dbReference>
<evidence type="ECO:0000256" key="6">
    <source>
        <dbReference type="ARBA" id="ARBA00022840"/>
    </source>
</evidence>
<sequence length="740" mass="80271">MMKAKEPTAQAIKSQRIYSDWGLTDEEYRMIEEDILGRMPNYTETGLFSVMWSEHCSYKNSKSVLRKFPTDGPQVLQGPGEGAGIVDIGDGQAVVFKAESHNHPSAIEPYEGAATGVGGIIRDIFSMGARPIALLDSLRFGELTNERTKFLLEEVVAGISGYGNCIGIPTVGGEVAFDPCYEGNPLVNAMCVGLIDHKDIQKGQAKGVGNAIMYVGAKTGRDGIHGATFASEEFVEGEEQQRSAVQVGDPFMEKLLLEACLELILEHADILVGIQDMGAAGLVSSSAEMASKAGSGLILDLDDVPQRETGMTPYEMMLSESQERMLICVEKGHEAEVIELFEKYELDAVTIGKVTDDGLYRLNHRGIEVANLPVDALAEDAPVYNKERVEPVRIKTFASLADFQPEINDGAQTLLQLLQQPTIASKKMIYETYDSQVRTNTVVLPGSDAAILRVRGTQKALAMTTDCNARYLYLNPEIGGQIAVAEAARNIIASGGQPLAITDCLNYGSPDKPEGFWELWTSADGIAKACEVLATPVISGNVSLYNETNGKAIYPTPVIGMVGLIEDLAHITTQEFKAVDDLIYVLGETKADFNGSELQKLTLGLIEGKLMDFDLLQEKEIQQLVLAAIKAGLIESAHDCSEGGLGVALAESAFKNSFGLEVKLEMPISFLFSESQSRFVLSIKPEKQVAFEAVMDGKARLVGKVTDNGILKIETQEQSIEVLTQTAKELWEEAIPCLMK</sequence>
<dbReference type="Pfam" id="PF02769">
    <property type="entry name" value="AIRS_C"/>
    <property type="match status" value="2"/>
</dbReference>
<evidence type="ECO:0000259" key="11">
    <source>
        <dbReference type="Pfam" id="PF18072"/>
    </source>
</evidence>
<evidence type="ECO:0000313" key="12">
    <source>
        <dbReference type="EMBL" id="WYJ85709.1"/>
    </source>
</evidence>
<feature type="binding site" evidence="8">
    <location>
        <position position="58"/>
    </location>
    <ligand>
        <name>ATP</name>
        <dbReference type="ChEBI" id="CHEBI:30616"/>
    </ligand>
</feature>
<feature type="domain" description="PurM-like C-terminal" evidence="10">
    <location>
        <begin position="208"/>
        <end position="361"/>
    </location>
</feature>
<feature type="binding site" evidence="8">
    <location>
        <position position="503"/>
    </location>
    <ligand>
        <name>ATP</name>
        <dbReference type="ChEBI" id="CHEBI:30616"/>
    </ligand>
</feature>
<feature type="active site" evidence="8">
    <location>
        <position position="55"/>
    </location>
</feature>
<keyword evidence="13" id="KW-1185">Reference proteome</keyword>
<dbReference type="InterPro" id="IPR041609">
    <property type="entry name" value="PurL_linker"/>
</dbReference>
<comment type="function">
    <text evidence="8">Part of the phosphoribosylformylglycinamidine synthase complex involved in the purines biosynthetic pathway. Catalyzes the ATP-dependent conversion of formylglycinamide ribonucleotide (FGAR) and glutamine to yield formylglycinamidine ribonucleotide (FGAM) and glutamate. The FGAM synthase complex is composed of three subunits. PurQ produces an ammonia molecule by converting glutamine to glutamate. PurL transfers the ammonia molecule to FGAR to form FGAM in an ATP-dependent manner. PurS interacts with PurQ and PurL and is thought to assist in the transfer of the ammonia molecule from PurQ to PurL.</text>
</comment>
<evidence type="ECO:0000256" key="7">
    <source>
        <dbReference type="ARBA" id="ARBA00022842"/>
    </source>
</evidence>